<accession>A0A835YQH1</accession>
<feature type="region of interest" description="Disordered" evidence="3">
    <location>
        <begin position="244"/>
        <end position="265"/>
    </location>
</feature>
<evidence type="ECO:0000313" key="4">
    <source>
        <dbReference type="EMBL" id="KAG5175324.1"/>
    </source>
</evidence>
<protein>
    <submittedName>
        <fullName evidence="4">Uncharacterized protein</fullName>
    </submittedName>
</protein>
<evidence type="ECO:0000313" key="5">
    <source>
        <dbReference type="Proteomes" id="UP000664859"/>
    </source>
</evidence>
<dbReference type="EMBL" id="JAFCMP010000551">
    <property type="protein sequence ID" value="KAG5175324.1"/>
    <property type="molecule type" value="Genomic_DNA"/>
</dbReference>
<feature type="compositionally biased region" description="Acidic residues" evidence="3">
    <location>
        <begin position="252"/>
        <end position="263"/>
    </location>
</feature>
<proteinExistence type="predicted"/>
<dbReference type="PANTHER" id="PTHR45709:SF3">
    <property type="entry name" value="GUANINE NUCLEOTIDE-BINDING PROTEIN-LIKE 1"/>
    <property type="match status" value="1"/>
</dbReference>
<dbReference type="InterPro" id="IPR043358">
    <property type="entry name" value="GNL1-like"/>
</dbReference>
<keyword evidence="2" id="KW-0342">GTP-binding</keyword>
<reference evidence="4" key="1">
    <citation type="submission" date="2021-02" db="EMBL/GenBank/DDBJ databases">
        <title>First Annotated Genome of the Yellow-green Alga Tribonema minus.</title>
        <authorList>
            <person name="Mahan K.M."/>
        </authorList>
    </citation>
    <scope>NUCLEOTIDE SEQUENCE</scope>
    <source>
        <strain evidence="4">UTEX B ZZ1240</strain>
    </source>
</reference>
<evidence type="ECO:0000256" key="2">
    <source>
        <dbReference type="ARBA" id="ARBA00023134"/>
    </source>
</evidence>
<gene>
    <name evidence="4" type="ORF">JKP88DRAFT_250233</name>
</gene>
<feature type="region of interest" description="Disordered" evidence="3">
    <location>
        <begin position="201"/>
        <end position="221"/>
    </location>
</feature>
<keyword evidence="1" id="KW-0547">Nucleotide-binding</keyword>
<dbReference type="Gene3D" id="3.40.50.300">
    <property type="entry name" value="P-loop containing nucleotide triphosphate hydrolases"/>
    <property type="match status" value="1"/>
</dbReference>
<evidence type="ECO:0000256" key="3">
    <source>
        <dbReference type="SAM" id="MobiDB-lite"/>
    </source>
</evidence>
<name>A0A835YQH1_9STRA</name>
<dbReference type="AlphaFoldDB" id="A0A835YQH1"/>
<keyword evidence="5" id="KW-1185">Reference proteome</keyword>
<dbReference type="InterPro" id="IPR027417">
    <property type="entry name" value="P-loop_NTPase"/>
</dbReference>
<dbReference type="GO" id="GO:0005525">
    <property type="term" value="F:GTP binding"/>
    <property type="evidence" value="ECO:0007669"/>
    <property type="project" value="UniProtKB-KW"/>
</dbReference>
<comment type="caution">
    <text evidence="4">The sequence shown here is derived from an EMBL/GenBank/DDBJ whole genome shotgun (WGS) entry which is preliminary data.</text>
</comment>
<dbReference type="SUPFAM" id="SSF52540">
    <property type="entry name" value="P-loop containing nucleoside triphosphate hydrolases"/>
    <property type="match status" value="1"/>
</dbReference>
<dbReference type="GO" id="GO:0003924">
    <property type="term" value="F:GTPase activity"/>
    <property type="evidence" value="ECO:0007669"/>
    <property type="project" value="InterPro"/>
</dbReference>
<sequence length="319" mass="33537">MQPDMCKRPDWRAGGRALSAEALDALETRAFEAWKERLYALYGADALNHFEHNLEVWRQLWRVIERSDVALLLADARCPALHFHESLWRHVTRDLQKACVLCLTKADLVTAAQAAAWVQFFEERYPGLRVVHFASSPKFTRVRGTRVVTADPLGAGSARRVLRAISDCIVTRGGAQVPAAPFVEAALAALPSAADSAQACCGGGGSAAEEDSDKESAQDGSDEVQYAGVAALLSAADSAQACCGGGGSAAEEGSDEESAQEGSDEVRYAGGAGRRLAVASSAMPQTTMLIAQIGSAGAAVSALNSVSTQLIASEDGKRA</sequence>
<dbReference type="PANTHER" id="PTHR45709">
    <property type="entry name" value="LARGE SUBUNIT GTPASE 1 HOMOLOG-RELATED"/>
    <property type="match status" value="1"/>
</dbReference>
<dbReference type="OrthoDB" id="61815at2759"/>
<organism evidence="4 5">
    <name type="scientific">Tribonema minus</name>
    <dbReference type="NCBI Taxonomy" id="303371"/>
    <lineage>
        <taxon>Eukaryota</taxon>
        <taxon>Sar</taxon>
        <taxon>Stramenopiles</taxon>
        <taxon>Ochrophyta</taxon>
        <taxon>PX clade</taxon>
        <taxon>Xanthophyceae</taxon>
        <taxon>Tribonematales</taxon>
        <taxon>Tribonemataceae</taxon>
        <taxon>Tribonema</taxon>
    </lineage>
</organism>
<evidence type="ECO:0000256" key="1">
    <source>
        <dbReference type="ARBA" id="ARBA00022741"/>
    </source>
</evidence>
<dbReference type="Proteomes" id="UP000664859">
    <property type="component" value="Unassembled WGS sequence"/>
</dbReference>